<evidence type="ECO:0000313" key="2">
    <source>
        <dbReference type="EMBL" id="CAF1132729.1"/>
    </source>
</evidence>
<feature type="non-terminal residue" evidence="2">
    <location>
        <position position="1"/>
    </location>
</feature>
<feature type="non-terminal residue" evidence="2">
    <location>
        <position position="132"/>
    </location>
</feature>
<dbReference type="AlphaFoldDB" id="A0A814RE88"/>
<dbReference type="OrthoDB" id="1927454at2759"/>
<feature type="region of interest" description="Disordered" evidence="1">
    <location>
        <begin position="112"/>
        <end position="132"/>
    </location>
</feature>
<protein>
    <submittedName>
        <fullName evidence="2">Uncharacterized protein</fullName>
    </submittedName>
</protein>
<sequence>SFVQLCNRVASRHEPVRDLKKYQEFKGYETLNSDIKLLHDHYRNRTSGDNGVSKSLNTLSNILDLWQQKMSSQIISENSKGKVRISESEWTSFFQALDDCMDLTYKTENAIGQPLKEGTDGSPNGIDHPEIR</sequence>
<dbReference type="EMBL" id="CAJNOC010009770">
    <property type="protein sequence ID" value="CAF1132729.1"/>
    <property type="molecule type" value="Genomic_DNA"/>
</dbReference>
<proteinExistence type="predicted"/>
<evidence type="ECO:0000256" key="1">
    <source>
        <dbReference type="SAM" id="MobiDB-lite"/>
    </source>
</evidence>
<gene>
    <name evidence="2" type="ORF">OXX778_LOCUS22550</name>
</gene>
<organism evidence="2 3">
    <name type="scientific">Brachionus calyciflorus</name>
    <dbReference type="NCBI Taxonomy" id="104777"/>
    <lineage>
        <taxon>Eukaryota</taxon>
        <taxon>Metazoa</taxon>
        <taxon>Spiralia</taxon>
        <taxon>Gnathifera</taxon>
        <taxon>Rotifera</taxon>
        <taxon>Eurotatoria</taxon>
        <taxon>Monogononta</taxon>
        <taxon>Pseudotrocha</taxon>
        <taxon>Ploima</taxon>
        <taxon>Brachionidae</taxon>
        <taxon>Brachionus</taxon>
    </lineage>
</organism>
<reference evidence="2" key="1">
    <citation type="submission" date="2021-02" db="EMBL/GenBank/DDBJ databases">
        <authorList>
            <person name="Nowell W R."/>
        </authorList>
    </citation>
    <scope>NUCLEOTIDE SEQUENCE</scope>
    <source>
        <strain evidence="2">Ploen Becks lab</strain>
    </source>
</reference>
<keyword evidence="3" id="KW-1185">Reference proteome</keyword>
<evidence type="ECO:0000313" key="3">
    <source>
        <dbReference type="Proteomes" id="UP000663879"/>
    </source>
</evidence>
<comment type="caution">
    <text evidence="2">The sequence shown here is derived from an EMBL/GenBank/DDBJ whole genome shotgun (WGS) entry which is preliminary data.</text>
</comment>
<name>A0A814RE88_9BILA</name>
<dbReference type="Proteomes" id="UP000663879">
    <property type="component" value="Unassembled WGS sequence"/>
</dbReference>
<accession>A0A814RE88</accession>